<reference evidence="18 19" key="1">
    <citation type="submission" date="2018-10" db="EMBL/GenBank/DDBJ databases">
        <authorList>
            <consortium name="Pathogen Informatics"/>
        </authorList>
    </citation>
    <scope>NUCLEOTIDE SEQUENCE [LARGE SCALE GENOMIC DNA]</scope>
</reference>
<dbReference type="SMART" id="SM00249">
    <property type="entry name" value="PHD"/>
    <property type="match status" value="1"/>
</dbReference>
<feature type="region of interest" description="Disordered" evidence="14">
    <location>
        <begin position="61"/>
        <end position="89"/>
    </location>
</feature>
<name>A0A0R3U7M1_MESCO</name>
<evidence type="ECO:0000259" key="15">
    <source>
        <dbReference type="PROSITE" id="PS50280"/>
    </source>
</evidence>
<dbReference type="WBParaSite" id="MCU_009572-RA">
    <property type="protein sequence ID" value="MCU_009572-RA"/>
    <property type="gene ID" value="MCU_009572"/>
</dbReference>
<keyword evidence="13" id="KW-0539">Nucleus</keyword>
<evidence type="ECO:0000313" key="20">
    <source>
        <dbReference type="WBParaSite" id="MCU_009572-RA"/>
    </source>
</evidence>
<gene>
    <name evidence="18" type="ORF">MCOS_LOCUS2831</name>
</gene>
<evidence type="ECO:0000256" key="8">
    <source>
        <dbReference type="ARBA" id="ARBA00022771"/>
    </source>
</evidence>
<feature type="region of interest" description="Disordered" evidence="14">
    <location>
        <begin position="508"/>
        <end position="541"/>
    </location>
</feature>
<dbReference type="SMART" id="SM00542">
    <property type="entry name" value="FYRC"/>
    <property type="match status" value="1"/>
</dbReference>
<dbReference type="Proteomes" id="UP000267029">
    <property type="component" value="Unassembled WGS sequence"/>
</dbReference>
<evidence type="ECO:0000256" key="1">
    <source>
        <dbReference type="ARBA" id="ARBA00004123"/>
    </source>
</evidence>
<evidence type="ECO:0000256" key="11">
    <source>
        <dbReference type="ARBA" id="ARBA00023015"/>
    </source>
</evidence>
<evidence type="ECO:0000259" key="16">
    <source>
        <dbReference type="PROSITE" id="PS50868"/>
    </source>
</evidence>
<dbReference type="EMBL" id="UXSR01000521">
    <property type="protein sequence ID" value="VDD76828.1"/>
    <property type="molecule type" value="Genomic_DNA"/>
</dbReference>
<sequence length="1680" mass="185020">MDSKTNDAQLFLSSVSGVPNRQTGPLFASRHATHPQIPVSLPANFAVVGDNFSNCTVRPTISSCKRKPSASPPAPNDRSVESFSNGSPAAPECRSTAFKSCVQAPSPVKRPCQNSVGPVEARAIAAPIQHPAPPFPSDLTNQVAPVTVVNNVLSTQPCEDASSNIGVESVISNTPSSTDHDRSTSGKLEQVIDHVLELARSDEPHEDVFVLPVRTREFIPMPSPLNQGSTPSSSLNTSPPVSPSSSPRLISPAFSNSALPPNSMVISTHSFPRCAPIDQFQGGLQLHQRPAPSGNGSTPGAMISDLQRERFRLQPVREPTTQVPGPLPPSTVAMLMKTTPTADSVDTSFMQSKGITQGGYFDPSSTAVQPHGYGPRQIVSKVSMAVADTKITANIVPVQSDIQKQSLQQIHQQNQQHLQPRVFAYIPQRQIYDSTGPVFTVPTTVQPRPNISTNPLAVKKESTLEFVNQASYSPHTPTVPNGVTQVASAVKQVGVAAPHAMQYADMSKSAIGPVAGRKRSSTSSKRKKSNSGHQPITQGTKVTVSVGQMAAARNPLVAPSNMEFTQLQPPPRQTAAVQEILNKLMYFDSKKFLSDPVMEAFSCALPPLAGPTCTVNATSTNDESWLKNCGAKYKRCGLALKTVPPTTGSESAAELGDLYLHQRLLQPLSRPTMQGVGYVSKIPDVPSRVCVSPKPVTFENRMQSFFTSIRQSDSPHASTPLTMPSDAASSVAAAASDSRCSILQMLKTPCPPLEGPAERKTPPLPLCHIPNTCLLRAPSSQKNPVAETNSSAFIDCETGEVVASRREPVVPSFINKSKFEDGKARVIFTINPAQFEDVPRLLQYICSRLGINPSCVTYAMTNGEGEITFQSNGSTHFEDNLREFEAHLRQYFPTLLVRMGSAAAHEKVEDTGEISSQMKLFAELQKEKSEDPSLQMFATVKHKEEPISVASILSSKRPSGEYCRVCNSVVPQGKGLRRKLDEIAGAGCASWTIDHGYHCSDVLAFCSDGCLDKFGAFLSSCTPPHCNAQANNNASDQAPSVAESRHHPHQLVFGGIPGTIPVLLQHLPHKSLKLQTLGRRNSALAVGKRKVSPKQKRWRDVRWRVYRSDLYHTRKFATVPLTPAENETNAELHRTTIRDLDVADLRSCILCGSKGDASVSSAERLLCLGIDRWIHLNCALWCYEIYESVSGSLHKVDECIDRALKTVCSHCGKFGAGLPCYNPRCSLVYHVPCAIDAGCMFFTDRGMYCPNHQPRDPHPMQLTSLTVSRKVYLTRDEGAQVASVIQDEARSRRVRIGSVILHNVGQLLPHQIENENFHSRKYIYPVNFLSTRIYWSMRRPGQRALYHCEIKESNGRPLFQVTSVDKGLPDVVLQNEDCNELWKEISRTIRQLRQANGLIQNFPDRLRGEDMFGLSEPQIVRAVESLPGVDNLVDYAFHFGRLQLIPGMPLAINPSGCARSEPNFLTYLRRKRAFVSPHEKSPTKSACRQFRSYGRQPTGISTACELQSWNRLSMDLGVPKNSSFTSWSHQYRHLKREFQSNVAFGRSRIQGFGLFAAHDLEQNTIVIEYIGELIRLELANKREKEYESRNRGIYMFRLEDNMVIDATMCGGPARYINHSCQPNCFTKYVNFDNEGHIVIVTKRKIEKGEELTYDYQFDLEDRPSKIPCLCGAVGCRKWMN</sequence>
<evidence type="ECO:0000256" key="5">
    <source>
        <dbReference type="ARBA" id="ARBA00022691"/>
    </source>
</evidence>
<dbReference type="InterPro" id="IPR034732">
    <property type="entry name" value="EPHD"/>
</dbReference>
<dbReference type="Gene3D" id="2.170.270.10">
    <property type="entry name" value="SET domain"/>
    <property type="match status" value="1"/>
</dbReference>
<dbReference type="CDD" id="cd15666">
    <property type="entry name" value="ePHD2_KMT2C_like"/>
    <property type="match status" value="1"/>
</dbReference>
<feature type="compositionally biased region" description="Low complexity" evidence="14">
    <location>
        <begin position="229"/>
        <end position="252"/>
    </location>
</feature>
<dbReference type="PROSITE" id="PS51805">
    <property type="entry name" value="EPHD"/>
    <property type="match status" value="1"/>
</dbReference>
<feature type="region of interest" description="Disordered" evidence="14">
    <location>
        <begin position="221"/>
        <end position="255"/>
    </location>
</feature>
<evidence type="ECO:0000256" key="4">
    <source>
        <dbReference type="ARBA" id="ARBA00022679"/>
    </source>
</evidence>
<dbReference type="PROSITE" id="PS50280">
    <property type="entry name" value="SET"/>
    <property type="match status" value="1"/>
</dbReference>
<evidence type="ECO:0000259" key="17">
    <source>
        <dbReference type="PROSITE" id="PS51805"/>
    </source>
</evidence>
<dbReference type="InterPro" id="IPR003889">
    <property type="entry name" value="FYrich_C"/>
</dbReference>
<accession>A0A0R3U7M1</accession>
<evidence type="ECO:0000256" key="13">
    <source>
        <dbReference type="ARBA" id="ARBA00023242"/>
    </source>
</evidence>
<feature type="compositionally biased region" description="Polar residues" evidence="14">
    <location>
        <begin position="532"/>
        <end position="541"/>
    </location>
</feature>
<dbReference type="PROSITE" id="PS51542">
    <property type="entry name" value="FYRN"/>
    <property type="match status" value="1"/>
</dbReference>
<keyword evidence="4" id="KW-0808">Transferase</keyword>
<dbReference type="PROSITE" id="PS50868">
    <property type="entry name" value="POST_SET"/>
    <property type="match status" value="1"/>
</dbReference>
<dbReference type="Pfam" id="PF05965">
    <property type="entry name" value="FYRC"/>
    <property type="match status" value="1"/>
</dbReference>
<evidence type="ECO:0000256" key="9">
    <source>
        <dbReference type="ARBA" id="ARBA00022833"/>
    </source>
</evidence>
<dbReference type="GO" id="GO:0008270">
    <property type="term" value="F:zinc ion binding"/>
    <property type="evidence" value="ECO:0007669"/>
    <property type="project" value="UniProtKB-KW"/>
</dbReference>
<evidence type="ECO:0000256" key="12">
    <source>
        <dbReference type="ARBA" id="ARBA00023163"/>
    </source>
</evidence>
<dbReference type="InterPro" id="IPR013083">
    <property type="entry name" value="Znf_RING/FYVE/PHD"/>
</dbReference>
<keyword evidence="5" id="KW-0949">S-adenosyl-L-methionine</keyword>
<dbReference type="InterPro" id="IPR001214">
    <property type="entry name" value="SET_dom"/>
</dbReference>
<keyword evidence="11" id="KW-0805">Transcription regulation</keyword>
<evidence type="ECO:0000256" key="10">
    <source>
        <dbReference type="ARBA" id="ARBA00022853"/>
    </source>
</evidence>
<protein>
    <submittedName>
        <fullName evidence="20">Histone-lysine N-methyltransferase</fullName>
    </submittedName>
</protein>
<dbReference type="PANTHER" id="PTHR45888">
    <property type="entry name" value="HL01030P-RELATED"/>
    <property type="match status" value="1"/>
</dbReference>
<keyword evidence="7" id="KW-0677">Repeat</keyword>
<dbReference type="SMART" id="SM00508">
    <property type="entry name" value="PostSET"/>
    <property type="match status" value="1"/>
</dbReference>
<dbReference type="InterPro" id="IPR001965">
    <property type="entry name" value="Znf_PHD"/>
</dbReference>
<dbReference type="InterPro" id="IPR003888">
    <property type="entry name" value="FYrich_N"/>
</dbReference>
<feature type="compositionally biased region" description="Basic residues" evidence="14">
    <location>
        <begin position="516"/>
        <end position="530"/>
    </location>
</feature>
<reference evidence="20" key="2">
    <citation type="submission" date="2019-11" db="UniProtKB">
        <authorList>
            <consortium name="WormBaseParasite"/>
        </authorList>
    </citation>
    <scope>IDENTIFICATION</scope>
</reference>
<dbReference type="FunFam" id="3.30.40.10:FF:000002">
    <property type="entry name" value="Histone-lysine N-methyltransferase"/>
    <property type="match status" value="1"/>
</dbReference>
<dbReference type="SMART" id="SM00541">
    <property type="entry name" value="FYRN"/>
    <property type="match status" value="1"/>
</dbReference>
<keyword evidence="9" id="KW-0862">Zinc</keyword>
<dbReference type="Gene3D" id="3.30.40.10">
    <property type="entry name" value="Zinc/RING finger domain, C3HC4 (zinc finger)"/>
    <property type="match status" value="1"/>
</dbReference>
<keyword evidence="3" id="KW-0489">Methyltransferase</keyword>
<keyword evidence="8" id="KW-0863">Zinc-finger</keyword>
<dbReference type="GO" id="GO:0044666">
    <property type="term" value="C:MLL3/4 complex"/>
    <property type="evidence" value="ECO:0007669"/>
    <property type="project" value="TreeGrafter"/>
</dbReference>
<dbReference type="STRING" id="53468.A0A0R3U7M1"/>
<dbReference type="GO" id="GO:0003713">
    <property type="term" value="F:transcription coactivator activity"/>
    <property type="evidence" value="ECO:0007669"/>
    <property type="project" value="TreeGrafter"/>
</dbReference>
<evidence type="ECO:0000256" key="7">
    <source>
        <dbReference type="ARBA" id="ARBA00022737"/>
    </source>
</evidence>
<dbReference type="OrthoDB" id="308383at2759"/>
<dbReference type="PANTHER" id="PTHR45888:SF6">
    <property type="entry name" value="HL01030P-RELATED"/>
    <property type="match status" value="1"/>
</dbReference>
<dbReference type="InterPro" id="IPR003616">
    <property type="entry name" value="Post-SET_dom"/>
</dbReference>
<feature type="domain" description="SET" evidence="15">
    <location>
        <begin position="1540"/>
        <end position="1656"/>
    </location>
</feature>
<evidence type="ECO:0000313" key="18">
    <source>
        <dbReference type="EMBL" id="VDD76828.1"/>
    </source>
</evidence>
<keyword evidence="19" id="KW-1185">Reference proteome</keyword>
<keyword evidence="12" id="KW-0804">Transcription</keyword>
<dbReference type="SUPFAM" id="SSF82199">
    <property type="entry name" value="SET domain"/>
    <property type="match status" value="1"/>
</dbReference>
<comment type="subcellular location">
    <subcellularLocation>
        <location evidence="1">Nucleus</location>
    </subcellularLocation>
</comment>
<feature type="domain" description="Post-SET" evidence="16">
    <location>
        <begin position="1664"/>
        <end position="1680"/>
    </location>
</feature>
<dbReference type="GO" id="GO:0042800">
    <property type="term" value="F:histone H3K4 methyltransferase activity"/>
    <property type="evidence" value="ECO:0007669"/>
    <property type="project" value="TreeGrafter"/>
</dbReference>
<dbReference type="PROSITE" id="PS51543">
    <property type="entry name" value="FYRC"/>
    <property type="match status" value="1"/>
</dbReference>
<organism evidence="18 19">
    <name type="scientific">Mesocestoides corti</name>
    <name type="common">Flatworm</name>
    <dbReference type="NCBI Taxonomy" id="53468"/>
    <lineage>
        <taxon>Eukaryota</taxon>
        <taxon>Metazoa</taxon>
        <taxon>Spiralia</taxon>
        <taxon>Lophotrochozoa</taxon>
        <taxon>Platyhelminthes</taxon>
        <taxon>Cestoda</taxon>
        <taxon>Eucestoda</taxon>
        <taxon>Cyclophyllidea</taxon>
        <taxon>Mesocestoididae</taxon>
        <taxon>Mesocestoides</taxon>
    </lineage>
</organism>
<dbReference type="Pfam" id="PF05964">
    <property type="entry name" value="FYRN"/>
    <property type="match status" value="1"/>
</dbReference>
<dbReference type="GO" id="GO:0032259">
    <property type="term" value="P:methylation"/>
    <property type="evidence" value="ECO:0007669"/>
    <property type="project" value="UniProtKB-KW"/>
</dbReference>
<evidence type="ECO:0000256" key="6">
    <source>
        <dbReference type="ARBA" id="ARBA00022723"/>
    </source>
</evidence>
<keyword evidence="6" id="KW-0479">Metal-binding</keyword>
<evidence type="ECO:0000256" key="14">
    <source>
        <dbReference type="SAM" id="MobiDB-lite"/>
    </source>
</evidence>
<dbReference type="InterPro" id="IPR046341">
    <property type="entry name" value="SET_dom_sf"/>
</dbReference>
<evidence type="ECO:0000256" key="2">
    <source>
        <dbReference type="ARBA" id="ARBA00022553"/>
    </source>
</evidence>
<proteinExistence type="predicted"/>
<dbReference type="GO" id="GO:0045944">
    <property type="term" value="P:positive regulation of transcription by RNA polymerase II"/>
    <property type="evidence" value="ECO:0007669"/>
    <property type="project" value="TreeGrafter"/>
</dbReference>
<dbReference type="SMART" id="SM00317">
    <property type="entry name" value="SET"/>
    <property type="match status" value="1"/>
</dbReference>
<evidence type="ECO:0000313" key="19">
    <source>
        <dbReference type="Proteomes" id="UP000267029"/>
    </source>
</evidence>
<feature type="domain" description="PHD-type" evidence="17">
    <location>
        <begin position="1145"/>
        <end position="1253"/>
    </location>
</feature>
<dbReference type="Gene3D" id="3.30.160.360">
    <property type="match status" value="1"/>
</dbReference>
<keyword evidence="10" id="KW-0156">Chromatin regulator</keyword>
<dbReference type="Pfam" id="PF13832">
    <property type="entry name" value="zf-HC5HC2H_2"/>
    <property type="match status" value="1"/>
</dbReference>
<keyword evidence="2" id="KW-0597">Phosphoprotein</keyword>
<dbReference type="Pfam" id="PF00856">
    <property type="entry name" value="SET"/>
    <property type="match status" value="1"/>
</dbReference>
<evidence type="ECO:0000256" key="3">
    <source>
        <dbReference type="ARBA" id="ARBA00022603"/>
    </source>
</evidence>